<feature type="compositionally biased region" description="Basic and acidic residues" evidence="1">
    <location>
        <begin position="1"/>
        <end position="18"/>
    </location>
</feature>
<organism evidence="3 4">
    <name type="scientific">Streptomyces litmocidini</name>
    <dbReference type="NCBI Taxonomy" id="67318"/>
    <lineage>
        <taxon>Bacteria</taxon>
        <taxon>Bacillati</taxon>
        <taxon>Actinomycetota</taxon>
        <taxon>Actinomycetes</taxon>
        <taxon>Kitasatosporales</taxon>
        <taxon>Streptomycetaceae</taxon>
        <taxon>Streptomyces</taxon>
    </lineage>
</organism>
<gene>
    <name evidence="3" type="ORF">ACH407_15605</name>
</gene>
<sequence length="81" mass="8438">MDTTRESSSRSRRPREEAASGTYRPPAALWAYLVLLVLVFGGSYALGTAVGPVGPGARPSPTDGPRDTGHGSGHEHAGAHR</sequence>
<feature type="compositionally biased region" description="Basic and acidic residues" evidence="1">
    <location>
        <begin position="64"/>
        <end position="81"/>
    </location>
</feature>
<evidence type="ECO:0000256" key="2">
    <source>
        <dbReference type="SAM" id="Phobius"/>
    </source>
</evidence>
<protein>
    <submittedName>
        <fullName evidence="3">Uncharacterized protein</fullName>
    </submittedName>
</protein>
<keyword evidence="2" id="KW-1133">Transmembrane helix</keyword>
<keyword evidence="4" id="KW-1185">Reference proteome</keyword>
<reference evidence="3 4" key="1">
    <citation type="submission" date="2024-10" db="EMBL/GenBank/DDBJ databases">
        <title>The Natural Products Discovery Center: Release of the First 8490 Sequenced Strains for Exploring Actinobacteria Biosynthetic Diversity.</title>
        <authorList>
            <person name="Kalkreuter E."/>
            <person name="Kautsar S.A."/>
            <person name="Yang D."/>
            <person name="Bader C.D."/>
            <person name="Teijaro C.N."/>
            <person name="Fluegel L."/>
            <person name="Davis C.M."/>
            <person name="Simpson J.R."/>
            <person name="Lauterbach L."/>
            <person name="Steele A.D."/>
            <person name="Gui C."/>
            <person name="Meng S."/>
            <person name="Li G."/>
            <person name="Viehrig K."/>
            <person name="Ye F."/>
            <person name="Su P."/>
            <person name="Kiefer A.F."/>
            <person name="Nichols A."/>
            <person name="Cepeda A.J."/>
            <person name="Yan W."/>
            <person name="Fan B."/>
            <person name="Jiang Y."/>
            <person name="Adhikari A."/>
            <person name="Zheng C.-J."/>
            <person name="Schuster L."/>
            <person name="Cowan T.M."/>
            <person name="Smanski M.J."/>
            <person name="Chevrette M.G."/>
            <person name="De Carvalho L.P.S."/>
            <person name="Shen B."/>
        </authorList>
    </citation>
    <scope>NUCLEOTIDE SEQUENCE [LARGE SCALE GENOMIC DNA]</scope>
    <source>
        <strain evidence="3 4">NPDC020602</strain>
    </source>
</reference>
<dbReference type="RefSeq" id="WP_359586937.1">
    <property type="nucleotide sequence ID" value="NZ_JBEYXG010000002.1"/>
</dbReference>
<accession>A0ABW7U5S7</accession>
<comment type="caution">
    <text evidence="3">The sequence shown here is derived from an EMBL/GenBank/DDBJ whole genome shotgun (WGS) entry which is preliminary data.</text>
</comment>
<feature type="region of interest" description="Disordered" evidence="1">
    <location>
        <begin position="1"/>
        <end position="22"/>
    </location>
</feature>
<keyword evidence="2" id="KW-0472">Membrane</keyword>
<evidence type="ECO:0000256" key="1">
    <source>
        <dbReference type="SAM" id="MobiDB-lite"/>
    </source>
</evidence>
<dbReference type="Proteomes" id="UP001611339">
    <property type="component" value="Unassembled WGS sequence"/>
</dbReference>
<proteinExistence type="predicted"/>
<evidence type="ECO:0000313" key="3">
    <source>
        <dbReference type="EMBL" id="MFI1714980.1"/>
    </source>
</evidence>
<feature type="region of interest" description="Disordered" evidence="1">
    <location>
        <begin position="49"/>
        <end position="81"/>
    </location>
</feature>
<evidence type="ECO:0000313" key="4">
    <source>
        <dbReference type="Proteomes" id="UP001611339"/>
    </source>
</evidence>
<dbReference type="EMBL" id="JBIRUI010000006">
    <property type="protein sequence ID" value="MFI1714980.1"/>
    <property type="molecule type" value="Genomic_DNA"/>
</dbReference>
<keyword evidence="2" id="KW-0812">Transmembrane</keyword>
<name>A0ABW7U5S7_9ACTN</name>
<feature type="transmembrane region" description="Helical" evidence="2">
    <location>
        <begin position="29"/>
        <end position="50"/>
    </location>
</feature>